<feature type="non-terminal residue" evidence="1">
    <location>
        <position position="1"/>
    </location>
</feature>
<evidence type="ECO:0000313" key="2">
    <source>
        <dbReference type="Proteomes" id="UP000324800"/>
    </source>
</evidence>
<accession>A0A5J4TJZ0</accession>
<comment type="caution">
    <text evidence="1">The sequence shown here is derived from an EMBL/GenBank/DDBJ whole genome shotgun (WGS) entry which is preliminary data.</text>
</comment>
<evidence type="ECO:0000313" key="1">
    <source>
        <dbReference type="EMBL" id="KAA6358598.1"/>
    </source>
</evidence>
<reference evidence="1 2" key="1">
    <citation type="submission" date="2019-03" db="EMBL/GenBank/DDBJ databases">
        <title>Single cell metagenomics reveals metabolic interactions within the superorganism composed of flagellate Streblomastix strix and complex community of Bacteroidetes bacteria on its surface.</title>
        <authorList>
            <person name="Treitli S.C."/>
            <person name="Kolisko M."/>
            <person name="Husnik F."/>
            <person name="Keeling P."/>
            <person name="Hampl V."/>
        </authorList>
    </citation>
    <scope>NUCLEOTIDE SEQUENCE [LARGE SCALE GENOMIC DNA]</scope>
    <source>
        <strain evidence="1">ST1C</strain>
    </source>
</reference>
<dbReference type="Proteomes" id="UP000324800">
    <property type="component" value="Unassembled WGS sequence"/>
</dbReference>
<dbReference type="EMBL" id="SNRW01029625">
    <property type="protein sequence ID" value="KAA6358598.1"/>
    <property type="molecule type" value="Genomic_DNA"/>
</dbReference>
<name>A0A5J4TJZ0_9EUKA</name>
<proteinExistence type="predicted"/>
<dbReference type="AlphaFoldDB" id="A0A5J4TJZ0"/>
<sequence>NEKKLQLVQICSDIQFVGIPPLYLAFFTEWAGVVLEARVGKKFSQACLHFCLKCHGYPQVGNVGAGQQGLATPQILGQQQMYQQFLGLAKNPGYARKSRYSMKKLGTCSKSWIFKSIYPRQALSCSF</sequence>
<protein>
    <submittedName>
        <fullName evidence="1">Uncharacterized protein</fullName>
    </submittedName>
</protein>
<gene>
    <name evidence="1" type="ORF">EZS28_045875</name>
</gene>
<organism evidence="1 2">
    <name type="scientific">Streblomastix strix</name>
    <dbReference type="NCBI Taxonomy" id="222440"/>
    <lineage>
        <taxon>Eukaryota</taxon>
        <taxon>Metamonada</taxon>
        <taxon>Preaxostyla</taxon>
        <taxon>Oxymonadida</taxon>
        <taxon>Streblomastigidae</taxon>
        <taxon>Streblomastix</taxon>
    </lineage>
</organism>